<dbReference type="OrthoDB" id="279734at2"/>
<evidence type="ECO:0000256" key="1">
    <source>
        <dbReference type="SAM" id="MobiDB-lite"/>
    </source>
</evidence>
<evidence type="ECO:0007829" key="6">
    <source>
        <dbReference type="PDB" id="9KLX"/>
    </source>
</evidence>
<feature type="binding site" evidence="5">
    <location>
        <position position="150"/>
    </location>
    <ligand>
        <name>S-adenosyl-L-homocysteine</name>
        <dbReference type="ChEBI" id="CHEBI:57856"/>
    </ligand>
</feature>
<dbReference type="PDB" id="9KHP">
    <property type="method" value="X-ray"/>
    <property type="resolution" value="1.73 A"/>
    <property type="chains" value="A=1-283"/>
</dbReference>
<reference evidence="3 4" key="1">
    <citation type="journal article" date="2014" name="Genome Announc.">
        <title>Draft Genome Sequence of Streptomyces fradiae ATCC 19609, a Strain Highly Sensitive to Antibiotics.</title>
        <authorList>
            <person name="Bekker O.B."/>
            <person name="Klimina K.M."/>
            <person name="Vatlin A.A."/>
            <person name="Zakharevich N.V."/>
            <person name="Kasianov A.S."/>
            <person name="Danilenko V.N."/>
        </authorList>
    </citation>
    <scope>NUCLEOTIDE SEQUENCE [LARGE SCALE GENOMIC DNA]</scope>
    <source>
        <strain evidence="3 4">ATCC 19609</strain>
    </source>
</reference>
<dbReference type="GO" id="GO:0008168">
    <property type="term" value="F:methyltransferase activity"/>
    <property type="evidence" value="ECO:0007669"/>
    <property type="project" value="UniProtKB-KW"/>
</dbReference>
<gene>
    <name evidence="3" type="ORF">SFRA_005385</name>
</gene>
<dbReference type="PDB" id="9KM6">
    <property type="method" value="X-ray"/>
    <property type="resolution" value="2.00 A"/>
    <property type="chains" value="A/B=1-283"/>
</dbReference>
<feature type="binding site" evidence="5">
    <location>
        <position position="129"/>
    </location>
    <ligand>
        <name>S-adenosyl-L-homocysteine</name>
        <dbReference type="ChEBI" id="CHEBI:57856"/>
    </ligand>
</feature>
<keyword evidence="4" id="KW-1185">Reference proteome</keyword>
<feature type="compositionally biased region" description="Polar residues" evidence="1">
    <location>
        <begin position="1"/>
        <end position="15"/>
    </location>
</feature>
<organism evidence="3 4">
    <name type="scientific">Streptomyces xinghaiensis</name>
    <dbReference type="NCBI Taxonomy" id="1038928"/>
    <lineage>
        <taxon>Bacteria</taxon>
        <taxon>Bacillati</taxon>
        <taxon>Actinomycetota</taxon>
        <taxon>Actinomycetes</taxon>
        <taxon>Kitasatosporales</taxon>
        <taxon>Streptomycetaceae</taxon>
        <taxon>Streptomyces</taxon>
    </lineage>
</organism>
<sequence length="283" mass="29757">MTTDITEATGSTAVTEANGATTGITGPVPAGAAGAPGHEPLLGDPFGAVLRRCLDGGGTRDLAFEVVERDDGFIIAQDAGIYFAPPGEWPPTEQWAVERARGRVLDVGCGAGRHGLALREAGLDVLGVDSSPGAAEVARERGLDVLEARFTELPARLPDGAGPFDTFLLLGNGTGLLGTPAQARETLGALAEVAAPGAVILGDGLDVPVPPDRAVYERWNAERGRPEGFVRIRLRDRLLAGEWFDYAMISPDDLGRVLAGTRWELASVERAGVRYLATLRLRD</sequence>
<keyword evidence="3" id="KW-0489">Methyltransferase</keyword>
<dbReference type="InterPro" id="IPR029063">
    <property type="entry name" value="SAM-dependent_MTases_sf"/>
</dbReference>
<dbReference type="Pfam" id="PF13649">
    <property type="entry name" value="Methyltransf_25"/>
    <property type="match status" value="1"/>
</dbReference>
<dbReference type="AlphaFoldDB" id="A0A3R7FZU3"/>
<dbReference type="PDB" id="9KLX">
    <property type="method" value="X-ray"/>
    <property type="resolution" value="1.80 A"/>
    <property type="chains" value="A=1-283"/>
</dbReference>
<dbReference type="Proteomes" id="UP000028058">
    <property type="component" value="Unassembled WGS sequence"/>
</dbReference>
<keyword evidence="5 6" id="KW-0002">3D-structure</keyword>
<evidence type="ECO:0000313" key="4">
    <source>
        <dbReference type="Proteomes" id="UP000028058"/>
    </source>
</evidence>
<evidence type="ECO:0000313" key="3">
    <source>
        <dbReference type="EMBL" id="RKM97974.1"/>
    </source>
</evidence>
<feature type="binding site" evidence="5">
    <location>
        <position position="113"/>
    </location>
    <ligand>
        <name>S-adenosyl-L-homocysteine</name>
        <dbReference type="ChEBI" id="CHEBI:57856"/>
    </ligand>
</feature>
<protein>
    <submittedName>
        <fullName evidence="3">Class I SAM-dependent methyltransferase</fullName>
    </submittedName>
</protein>
<comment type="caution">
    <text evidence="3">The sequence shown here is derived from an EMBL/GenBank/DDBJ whole genome shotgun (WGS) entry which is preliminary data.</text>
</comment>
<dbReference type="CDD" id="cd02440">
    <property type="entry name" value="AdoMet_MTases"/>
    <property type="match status" value="1"/>
</dbReference>
<keyword evidence="3" id="KW-0808">Transferase</keyword>
<dbReference type="InterPro" id="IPR041698">
    <property type="entry name" value="Methyltransf_25"/>
</dbReference>
<feature type="region of interest" description="Disordered" evidence="1">
    <location>
        <begin position="1"/>
        <end position="39"/>
    </location>
</feature>
<name>A0A3R7FZU3_9ACTN</name>
<accession>A0A3R7FZU3</accession>
<dbReference type="GO" id="GO:0032259">
    <property type="term" value="P:methylation"/>
    <property type="evidence" value="ECO:0007669"/>
    <property type="project" value="UniProtKB-KW"/>
</dbReference>
<evidence type="ECO:0000259" key="2">
    <source>
        <dbReference type="Pfam" id="PF13649"/>
    </source>
</evidence>
<proteinExistence type="evidence at protein level"/>
<feature type="domain" description="Methyltransferase" evidence="2">
    <location>
        <begin position="104"/>
        <end position="197"/>
    </location>
</feature>
<feature type="compositionally biased region" description="Low complexity" evidence="1">
    <location>
        <begin position="19"/>
        <end position="37"/>
    </location>
</feature>
<dbReference type="EMBL" id="JNAD02000002">
    <property type="protein sequence ID" value="RKM97974.1"/>
    <property type="molecule type" value="Genomic_DNA"/>
</dbReference>
<reference evidence="5 6" key="2">
    <citation type="journal article" date="2025" name="Angew. Chem. Int. Ed.">
        <title>Targeted Discovery and Characterization of Type-II PKS-NRPS Hybrid DNA-Alkylating Antibiotics.</title>
        <authorList>
            <person name="Nie Q.Y."/>
            <person name="Fang S.Q."/>
            <person name="Wu L."/>
            <person name="Gao R.Q."/>
            <person name="Hu Y."/>
            <person name="Ding D."/>
            <person name="Pan H.X."/>
            <person name="Pei Z.F."/>
            <person name="He J.B."/>
            <person name="Zhou Q."/>
            <person name="Chen Z.H."/>
            <person name="Hou X.F."/>
            <person name="Zhao X.Q."/>
            <person name="Tang G.L."/>
        </authorList>
    </citation>
    <scope>X-RAY CRYSTALLOGRAPHY (1.73 ANGSTROMS) IN COMPLEX WITH S-ADENOSYL-L-HOMOCYSTEINE</scope>
</reference>
<dbReference type="SUPFAM" id="SSF53335">
    <property type="entry name" value="S-adenosyl-L-methionine-dependent methyltransferases"/>
    <property type="match status" value="1"/>
</dbReference>
<evidence type="ECO:0007829" key="5">
    <source>
        <dbReference type="PDB" id="9KHP"/>
    </source>
</evidence>
<dbReference type="Gene3D" id="3.40.50.150">
    <property type="entry name" value="Vaccinia Virus protein VP39"/>
    <property type="match status" value="1"/>
</dbReference>
<dbReference type="RefSeq" id="WP_050363836.1">
    <property type="nucleotide sequence ID" value="NZ_CP134822.1"/>
</dbReference>